<dbReference type="AlphaFoldDB" id="A0A4Q0P0M8"/>
<dbReference type="EMBL" id="QOVI01000001">
    <property type="protein sequence ID" value="RXG18425.1"/>
    <property type="molecule type" value="Genomic_DNA"/>
</dbReference>
<dbReference type="SUPFAM" id="SSF55469">
    <property type="entry name" value="FMN-dependent nitroreductase-like"/>
    <property type="match status" value="1"/>
</dbReference>
<dbReference type="InterPro" id="IPR000415">
    <property type="entry name" value="Nitroreductase-like"/>
</dbReference>
<dbReference type="InterPro" id="IPR029479">
    <property type="entry name" value="Nitroreductase"/>
</dbReference>
<accession>A0A4Q0P0M8</accession>
<sequence length="185" mass="21203">MLKDAILNRRSIFPNQFSDKRITKDQINELLEVANWAPTHRKTQPWRFKVFKDDALSLLADFVTKAYTKDTPADKFSDFKLKKSIQKIETSGAVIAICMQRDLKSSIPEWEEVAATAMAVQNLWLMAGELGFGGYWSSPGYIKEMNIDLKLEEGERCLGFFYLGVYEGEQLIGERDTIASKTTWF</sequence>
<dbReference type="Gene3D" id="3.40.109.10">
    <property type="entry name" value="NADH Oxidase"/>
    <property type="match status" value="1"/>
</dbReference>
<comment type="similarity">
    <text evidence="2">Belongs to the nitroreductase family.</text>
</comment>
<dbReference type="PANTHER" id="PTHR43821">
    <property type="entry name" value="NAD(P)H NITROREDUCTASE YDJA-RELATED"/>
    <property type="match status" value="1"/>
</dbReference>
<keyword evidence="7" id="KW-0520">NAD</keyword>
<evidence type="ECO:0000256" key="1">
    <source>
        <dbReference type="ARBA" id="ARBA00001917"/>
    </source>
</evidence>
<keyword evidence="4" id="KW-0288">FMN</keyword>
<evidence type="ECO:0000256" key="7">
    <source>
        <dbReference type="ARBA" id="ARBA00023027"/>
    </source>
</evidence>
<gene>
    <name evidence="9" type="ORF">DSM04_101622</name>
</gene>
<evidence type="ECO:0000256" key="3">
    <source>
        <dbReference type="ARBA" id="ARBA00022630"/>
    </source>
</evidence>
<organism evidence="9 10">
    <name type="scientific">Leeuwenhoekiella aestuarii</name>
    <dbReference type="NCBI Taxonomy" id="2249426"/>
    <lineage>
        <taxon>Bacteria</taxon>
        <taxon>Pseudomonadati</taxon>
        <taxon>Bacteroidota</taxon>
        <taxon>Flavobacteriia</taxon>
        <taxon>Flavobacteriales</taxon>
        <taxon>Flavobacteriaceae</taxon>
        <taxon>Leeuwenhoekiella</taxon>
    </lineage>
</organism>
<evidence type="ECO:0000256" key="2">
    <source>
        <dbReference type="ARBA" id="ARBA00007118"/>
    </source>
</evidence>
<evidence type="ECO:0000313" key="9">
    <source>
        <dbReference type="EMBL" id="RXG18425.1"/>
    </source>
</evidence>
<protein>
    <submittedName>
        <fullName evidence="9">Nitroreductase</fullName>
    </submittedName>
</protein>
<dbReference type="InterPro" id="IPR052530">
    <property type="entry name" value="NAD(P)H_nitroreductase"/>
</dbReference>
<comment type="cofactor">
    <cofactor evidence="1">
        <name>FMN</name>
        <dbReference type="ChEBI" id="CHEBI:58210"/>
    </cofactor>
</comment>
<proteinExistence type="inferred from homology"/>
<keyword evidence="10" id="KW-1185">Reference proteome</keyword>
<dbReference type="PANTHER" id="PTHR43821:SF1">
    <property type="entry name" value="NAD(P)H NITROREDUCTASE YDJA-RELATED"/>
    <property type="match status" value="1"/>
</dbReference>
<dbReference type="Proteomes" id="UP000289821">
    <property type="component" value="Unassembled WGS sequence"/>
</dbReference>
<dbReference type="InterPro" id="IPR026021">
    <property type="entry name" value="YdjA-like"/>
</dbReference>
<evidence type="ECO:0000256" key="4">
    <source>
        <dbReference type="ARBA" id="ARBA00022643"/>
    </source>
</evidence>
<dbReference type="CDD" id="cd02135">
    <property type="entry name" value="YdjA-like"/>
    <property type="match status" value="1"/>
</dbReference>
<comment type="caution">
    <text evidence="9">The sequence shown here is derived from an EMBL/GenBank/DDBJ whole genome shotgun (WGS) entry which is preliminary data.</text>
</comment>
<evidence type="ECO:0000259" key="8">
    <source>
        <dbReference type="Pfam" id="PF00881"/>
    </source>
</evidence>
<keyword evidence="6" id="KW-0560">Oxidoreductase</keyword>
<evidence type="ECO:0000256" key="5">
    <source>
        <dbReference type="ARBA" id="ARBA00022857"/>
    </source>
</evidence>
<feature type="domain" description="Nitroreductase" evidence="8">
    <location>
        <begin position="6"/>
        <end position="164"/>
    </location>
</feature>
<evidence type="ECO:0000313" key="10">
    <source>
        <dbReference type="Proteomes" id="UP000289821"/>
    </source>
</evidence>
<name>A0A4Q0P0M8_9FLAO</name>
<dbReference type="GO" id="GO:0016491">
    <property type="term" value="F:oxidoreductase activity"/>
    <property type="evidence" value="ECO:0007669"/>
    <property type="project" value="UniProtKB-KW"/>
</dbReference>
<keyword evidence="5" id="KW-0521">NADP</keyword>
<keyword evidence="3" id="KW-0285">Flavoprotein</keyword>
<dbReference type="RefSeq" id="WP_128759968.1">
    <property type="nucleotide sequence ID" value="NZ_QOVI01000001.1"/>
</dbReference>
<dbReference type="Pfam" id="PF00881">
    <property type="entry name" value="Nitroreductase"/>
    <property type="match status" value="1"/>
</dbReference>
<evidence type="ECO:0000256" key="6">
    <source>
        <dbReference type="ARBA" id="ARBA00023002"/>
    </source>
</evidence>
<reference evidence="9 10" key="1">
    <citation type="submission" date="2018-07" db="EMBL/GenBank/DDBJ databases">
        <title>Leeuwenhoekiella genomics.</title>
        <authorList>
            <person name="Tahon G."/>
            <person name="Willems A."/>
        </authorList>
    </citation>
    <scope>NUCLEOTIDE SEQUENCE [LARGE SCALE GENOMIC DNA]</scope>
    <source>
        <strain evidence="9 10">R-50232</strain>
    </source>
</reference>
<dbReference type="OrthoDB" id="9804207at2"/>